<dbReference type="GO" id="GO:0005635">
    <property type="term" value="C:nuclear envelope"/>
    <property type="evidence" value="ECO:0007669"/>
    <property type="project" value="TreeGrafter"/>
</dbReference>
<evidence type="ECO:0000256" key="4">
    <source>
        <dbReference type="ARBA" id="ARBA00022448"/>
    </source>
</evidence>
<keyword evidence="6" id="KW-0653">Protein transport</keyword>
<name>A0AAV1D3B4_OLDCO</name>
<evidence type="ECO:0000256" key="1">
    <source>
        <dbReference type="ARBA" id="ARBA00004123"/>
    </source>
</evidence>
<evidence type="ECO:0000256" key="6">
    <source>
        <dbReference type="ARBA" id="ARBA00022927"/>
    </source>
</evidence>
<dbReference type="GO" id="GO:0031267">
    <property type="term" value="F:small GTPase binding"/>
    <property type="evidence" value="ECO:0007669"/>
    <property type="project" value="InterPro"/>
</dbReference>
<dbReference type="PANTHER" id="PTHR10997:SF8">
    <property type="entry name" value="EXPORTIN-2"/>
    <property type="match status" value="1"/>
</dbReference>
<comment type="similarity">
    <text evidence="3">Belongs to the XPO2/CSE1 family.</text>
</comment>
<evidence type="ECO:0000313" key="9">
    <source>
        <dbReference type="EMBL" id="CAI9102374.1"/>
    </source>
</evidence>
<feature type="domain" description="Importin N-terminal" evidence="8">
    <location>
        <begin position="23"/>
        <end position="109"/>
    </location>
</feature>
<keyword evidence="4" id="KW-0813">Transport</keyword>
<keyword evidence="7" id="KW-0539">Nucleus</keyword>
<gene>
    <name evidence="9" type="ORF">OLC1_LOCUS11728</name>
</gene>
<dbReference type="GO" id="GO:0006606">
    <property type="term" value="P:protein import into nucleus"/>
    <property type="evidence" value="ECO:0007669"/>
    <property type="project" value="TreeGrafter"/>
</dbReference>
<dbReference type="Proteomes" id="UP001161247">
    <property type="component" value="Chromosome 4"/>
</dbReference>
<dbReference type="InterPro" id="IPR005043">
    <property type="entry name" value="XPO2_C"/>
</dbReference>
<dbReference type="AlphaFoldDB" id="A0AAV1D3B4"/>
<dbReference type="Pfam" id="PF03378">
    <property type="entry name" value="CAS_CSE1"/>
    <property type="match status" value="2"/>
</dbReference>
<dbReference type="InterPro" id="IPR001494">
    <property type="entry name" value="Importin-beta_N"/>
</dbReference>
<dbReference type="PROSITE" id="PS50166">
    <property type="entry name" value="IMPORTIN_B_NT"/>
    <property type="match status" value="1"/>
</dbReference>
<proteinExistence type="inferred from homology"/>
<reference evidence="9" key="1">
    <citation type="submission" date="2023-03" db="EMBL/GenBank/DDBJ databases">
        <authorList>
            <person name="Julca I."/>
        </authorList>
    </citation>
    <scope>NUCLEOTIDE SEQUENCE</scope>
</reference>
<keyword evidence="5" id="KW-0963">Cytoplasm</keyword>
<dbReference type="InterPro" id="IPR013713">
    <property type="entry name" value="XPO2_central"/>
</dbReference>
<dbReference type="InterPro" id="IPR011989">
    <property type="entry name" value="ARM-like"/>
</dbReference>
<dbReference type="SUPFAM" id="SSF48371">
    <property type="entry name" value="ARM repeat"/>
    <property type="match status" value="1"/>
</dbReference>
<dbReference type="GO" id="GO:0005049">
    <property type="term" value="F:nuclear export signal receptor activity"/>
    <property type="evidence" value="ECO:0007669"/>
    <property type="project" value="TreeGrafter"/>
</dbReference>
<keyword evidence="10" id="KW-1185">Reference proteome</keyword>
<dbReference type="SMART" id="SM00913">
    <property type="entry name" value="IBN_N"/>
    <property type="match status" value="1"/>
</dbReference>
<evidence type="ECO:0000256" key="7">
    <source>
        <dbReference type="ARBA" id="ARBA00023242"/>
    </source>
</evidence>
<accession>A0AAV1D3B4</accession>
<dbReference type="Pfam" id="PF03810">
    <property type="entry name" value="IBN_N"/>
    <property type="match status" value="1"/>
</dbReference>
<evidence type="ECO:0000256" key="5">
    <source>
        <dbReference type="ARBA" id="ARBA00022490"/>
    </source>
</evidence>
<dbReference type="Gene3D" id="1.25.10.10">
    <property type="entry name" value="Leucine-rich Repeat Variant"/>
    <property type="match status" value="2"/>
</dbReference>
<protein>
    <submittedName>
        <fullName evidence="9">OLC1v1000636C1</fullName>
    </submittedName>
</protein>
<sequence>MIDVLKETFLDTLSPIPEDRSEGHYVLSKAARHPDFVPSVLLIIADPSVDEPIRKAAAVILIDHVKSCWVVPPSFPVFTDEDHQASLNPPLLGPEKELIKSQIVSLMLDSGPNIQPLIIEAILEICSIYGVLSSINALFDKFKDEELRIEYCPDIFAHPLSSVFQRIAGLLLDLSADPTVLSYYIDSQTLCCLDLDYKNNELVSALDELRAAVCENISLFIEKDDETFINDYLIGFVDTIWGLLLAASPSSCREEVTIKFLTWVSSSPRHDLFASDHILQQVVQGILEPLALLPVLLLFLDLESILLRSYAATCIEKFMLAKYDVRLWYSTDMLAEKVPRKLVSALELEPEGNEYVMKCILRVLGVVEVSPDVALSCLYYLIELVDMVCRNQAIKSQVFCQYMFESVAALVRQASERDPSIFSALEAVLFPRMQFQVFVHENIGEFLPYALQLLVRLVELIRKPMPTEYVEIFEELLTCNLLGVSNYVVPLVYLLQTFLRNLPHDVLVQQGKLKNVLYKCSELLSTSSSPDQGLFARDEDVKFLNKLVIFMSLFVVSYGVDKLVASINAVKNGLFLRFLEKVWIPNLEMVTGFIKMKLTSVATTKLICESPNNIWESGHAGKLLNNLVSRFEERAVADELEVLDVVDWKREEDHLDEIKDTKQFMVVSLSKLCASSPGKYTDFIANSLDQASQAALSRVRATYDVSLV</sequence>
<dbReference type="GO" id="GO:0006611">
    <property type="term" value="P:protein export from nucleus"/>
    <property type="evidence" value="ECO:0007669"/>
    <property type="project" value="TreeGrafter"/>
</dbReference>
<comment type="subcellular location">
    <subcellularLocation>
        <location evidence="2">Cytoplasm</location>
    </subcellularLocation>
    <subcellularLocation>
        <location evidence="1">Nucleus</location>
    </subcellularLocation>
</comment>
<evidence type="ECO:0000313" key="10">
    <source>
        <dbReference type="Proteomes" id="UP001161247"/>
    </source>
</evidence>
<dbReference type="PANTHER" id="PTHR10997">
    <property type="entry name" value="IMPORTIN-7, 8, 11"/>
    <property type="match status" value="1"/>
</dbReference>
<organism evidence="9 10">
    <name type="scientific">Oldenlandia corymbosa var. corymbosa</name>
    <dbReference type="NCBI Taxonomy" id="529605"/>
    <lineage>
        <taxon>Eukaryota</taxon>
        <taxon>Viridiplantae</taxon>
        <taxon>Streptophyta</taxon>
        <taxon>Embryophyta</taxon>
        <taxon>Tracheophyta</taxon>
        <taxon>Spermatophyta</taxon>
        <taxon>Magnoliopsida</taxon>
        <taxon>eudicotyledons</taxon>
        <taxon>Gunneridae</taxon>
        <taxon>Pentapetalae</taxon>
        <taxon>asterids</taxon>
        <taxon>lamiids</taxon>
        <taxon>Gentianales</taxon>
        <taxon>Rubiaceae</taxon>
        <taxon>Rubioideae</taxon>
        <taxon>Spermacoceae</taxon>
        <taxon>Hedyotis-Oldenlandia complex</taxon>
        <taxon>Oldenlandia</taxon>
    </lineage>
</organism>
<dbReference type="EMBL" id="OX459121">
    <property type="protein sequence ID" value="CAI9102374.1"/>
    <property type="molecule type" value="Genomic_DNA"/>
</dbReference>
<evidence type="ECO:0000256" key="2">
    <source>
        <dbReference type="ARBA" id="ARBA00004496"/>
    </source>
</evidence>
<dbReference type="GO" id="GO:0005829">
    <property type="term" value="C:cytosol"/>
    <property type="evidence" value="ECO:0007669"/>
    <property type="project" value="TreeGrafter"/>
</dbReference>
<dbReference type="Pfam" id="PF08506">
    <property type="entry name" value="Cse1"/>
    <property type="match status" value="1"/>
</dbReference>
<evidence type="ECO:0000256" key="3">
    <source>
        <dbReference type="ARBA" id="ARBA00008669"/>
    </source>
</evidence>
<evidence type="ECO:0000259" key="8">
    <source>
        <dbReference type="PROSITE" id="PS50166"/>
    </source>
</evidence>
<dbReference type="InterPro" id="IPR016024">
    <property type="entry name" value="ARM-type_fold"/>
</dbReference>